<feature type="transmembrane region" description="Helical" evidence="8">
    <location>
        <begin position="164"/>
        <end position="182"/>
    </location>
</feature>
<proteinExistence type="inferred from homology"/>
<keyword evidence="11" id="KW-1185">Reference proteome</keyword>
<feature type="transmembrane region" description="Helical" evidence="8">
    <location>
        <begin position="466"/>
        <end position="486"/>
    </location>
</feature>
<comment type="similarity">
    <text evidence="2">Belongs to the MIP/aquaporin (TC 1.A.8) family.</text>
</comment>
<evidence type="ECO:0000256" key="9">
    <source>
        <dbReference type="SAM" id="SignalP"/>
    </source>
</evidence>
<dbReference type="PANTHER" id="PTHR19139">
    <property type="entry name" value="AQUAPORIN TRANSPORTER"/>
    <property type="match status" value="1"/>
</dbReference>
<keyword evidence="5 8" id="KW-0812">Transmembrane</keyword>
<dbReference type="InterPro" id="IPR000425">
    <property type="entry name" value="MIP"/>
</dbReference>
<evidence type="ECO:0000256" key="4">
    <source>
        <dbReference type="ARBA" id="ARBA00022475"/>
    </source>
</evidence>
<keyword evidence="3" id="KW-0813">Transport</keyword>
<feature type="transmembrane region" description="Helical" evidence="8">
    <location>
        <begin position="418"/>
        <end position="436"/>
    </location>
</feature>
<feature type="transmembrane region" description="Helical" evidence="8">
    <location>
        <begin position="537"/>
        <end position="555"/>
    </location>
</feature>
<keyword evidence="7 8" id="KW-0472">Membrane</keyword>
<dbReference type="PROSITE" id="PS51257">
    <property type="entry name" value="PROKAR_LIPOPROTEIN"/>
    <property type="match status" value="1"/>
</dbReference>
<feature type="transmembrane region" description="Helical" evidence="8">
    <location>
        <begin position="373"/>
        <end position="397"/>
    </location>
</feature>
<keyword evidence="4" id="KW-1003">Cell membrane</keyword>
<dbReference type="Gene3D" id="1.20.1080.10">
    <property type="entry name" value="Glycerol uptake facilitator protein"/>
    <property type="match status" value="2"/>
</dbReference>
<comment type="subcellular location">
    <subcellularLocation>
        <location evidence="1">Cell membrane</location>
        <topology evidence="1">Multi-pass membrane protein</topology>
    </subcellularLocation>
</comment>
<dbReference type="AlphaFoldDB" id="A0A8S1DTK1"/>
<dbReference type="PRINTS" id="PR00783">
    <property type="entry name" value="MINTRINSICP"/>
</dbReference>
<dbReference type="Pfam" id="PF00230">
    <property type="entry name" value="MIP"/>
    <property type="match status" value="2"/>
</dbReference>
<dbReference type="GO" id="GO:0005886">
    <property type="term" value="C:plasma membrane"/>
    <property type="evidence" value="ECO:0007669"/>
    <property type="project" value="UniProtKB-SubCell"/>
</dbReference>
<evidence type="ECO:0000256" key="7">
    <source>
        <dbReference type="ARBA" id="ARBA00023136"/>
    </source>
</evidence>
<organism evidence="10 11">
    <name type="scientific">Cloeon dipterum</name>
    <dbReference type="NCBI Taxonomy" id="197152"/>
    <lineage>
        <taxon>Eukaryota</taxon>
        <taxon>Metazoa</taxon>
        <taxon>Ecdysozoa</taxon>
        <taxon>Arthropoda</taxon>
        <taxon>Hexapoda</taxon>
        <taxon>Insecta</taxon>
        <taxon>Pterygota</taxon>
        <taxon>Palaeoptera</taxon>
        <taxon>Ephemeroptera</taxon>
        <taxon>Pisciforma</taxon>
        <taxon>Baetidae</taxon>
        <taxon>Cloeon</taxon>
    </lineage>
</organism>
<feature type="transmembrane region" description="Helical" evidence="8">
    <location>
        <begin position="344"/>
        <end position="367"/>
    </location>
</feature>
<dbReference type="OrthoDB" id="3222at2759"/>
<dbReference type="CDD" id="cd00333">
    <property type="entry name" value="MIP"/>
    <property type="match status" value="1"/>
</dbReference>
<dbReference type="InterPro" id="IPR022357">
    <property type="entry name" value="MIP_CS"/>
</dbReference>
<name>A0A8S1DTK1_9INSE</name>
<feature type="transmembrane region" description="Helical" evidence="8">
    <location>
        <begin position="89"/>
        <end position="112"/>
    </location>
</feature>
<evidence type="ECO:0000256" key="6">
    <source>
        <dbReference type="ARBA" id="ARBA00022989"/>
    </source>
</evidence>
<evidence type="ECO:0000256" key="1">
    <source>
        <dbReference type="ARBA" id="ARBA00004651"/>
    </source>
</evidence>
<dbReference type="Proteomes" id="UP000494165">
    <property type="component" value="Unassembled WGS sequence"/>
</dbReference>
<feature type="transmembrane region" description="Helical" evidence="8">
    <location>
        <begin position="207"/>
        <end position="228"/>
    </location>
</feature>
<dbReference type="InterPro" id="IPR023271">
    <property type="entry name" value="Aquaporin-like"/>
</dbReference>
<gene>
    <name evidence="10" type="ORF">CLODIP_2_CD11177</name>
</gene>
<feature type="transmembrane region" description="Helical" evidence="8">
    <location>
        <begin position="498"/>
        <end position="517"/>
    </location>
</feature>
<sequence length="581" mass="63052">MSRKTPIFRVVLAEFLATALLVGVGCASCTNAISHTIHSPVATSLAFGLLVGSLVQIFGHISGAHLNPAVTVCAVILEEIPPELMFAYILSQIFGGIAGYAILMLITPAAIIREDSHQDFGCCTTVPNLELSTLNAFCTEFLATSMLILLVCSSWDARNPNRQNLPMQFALGITALGIVFGSRTGPSMNPARSFGPAVWNGVWTKHWIYWVAPLFAAMLVTTMYKSIFGFTRNLREEKKDDANQPNDMKVENANQLDDTELQMFLDRLFANLENPHYVRVAYHSPPSAVVLAGNNKLVAGDTAGRTISITFYSRQEPVEKTIKQPEKKTETPDKMDRIKTIRIAAAEFIGTAFLVAFGCATCTQALSKETWTIFHAAVGFGLVIATIVLVIGHISGAHINPAISVGVAVLQVIPPKMLLVYIPAQICGGIAGFGMLKAMTPYEILEADGGSTGFCVNAPNPAMTLAHAFMAEFFATALLMLLVCAILDKNADHQTVPLQIGTAITGLVLVIGHRSSASMNPARSLGPAFWNSYWDDHWLYWIAPTAGSAVAALLYRTVFGFRKEAEHRPEPVPLQDIEERK</sequence>
<evidence type="ECO:0000313" key="11">
    <source>
        <dbReference type="Proteomes" id="UP000494165"/>
    </source>
</evidence>
<dbReference type="GO" id="GO:0015267">
    <property type="term" value="F:channel activity"/>
    <property type="evidence" value="ECO:0007669"/>
    <property type="project" value="InterPro"/>
</dbReference>
<evidence type="ECO:0000256" key="3">
    <source>
        <dbReference type="ARBA" id="ARBA00022448"/>
    </source>
</evidence>
<comment type="caution">
    <text evidence="10">The sequence shown here is derived from an EMBL/GenBank/DDBJ whole genome shotgun (WGS) entry which is preliminary data.</text>
</comment>
<keyword evidence="9" id="KW-0732">Signal</keyword>
<evidence type="ECO:0000256" key="8">
    <source>
        <dbReference type="SAM" id="Phobius"/>
    </source>
</evidence>
<dbReference type="InterPro" id="IPR034294">
    <property type="entry name" value="Aquaporin_transptr"/>
</dbReference>
<feature type="transmembrane region" description="Helical" evidence="8">
    <location>
        <begin position="45"/>
        <end position="77"/>
    </location>
</feature>
<evidence type="ECO:0008006" key="12">
    <source>
        <dbReference type="Google" id="ProtNLM"/>
    </source>
</evidence>
<dbReference type="PANTHER" id="PTHR19139:SF199">
    <property type="entry name" value="MIP17260P"/>
    <property type="match status" value="1"/>
</dbReference>
<reference evidence="10 11" key="1">
    <citation type="submission" date="2020-04" db="EMBL/GenBank/DDBJ databases">
        <authorList>
            <person name="Alioto T."/>
            <person name="Alioto T."/>
            <person name="Gomez Garrido J."/>
        </authorList>
    </citation>
    <scope>NUCLEOTIDE SEQUENCE [LARGE SCALE GENOMIC DNA]</scope>
</reference>
<dbReference type="EMBL" id="CADEPI010000339">
    <property type="protein sequence ID" value="CAB3384157.1"/>
    <property type="molecule type" value="Genomic_DNA"/>
</dbReference>
<feature type="signal peptide" evidence="9">
    <location>
        <begin position="1"/>
        <end position="27"/>
    </location>
</feature>
<dbReference type="PROSITE" id="PS00221">
    <property type="entry name" value="MIP"/>
    <property type="match status" value="1"/>
</dbReference>
<feature type="chain" id="PRO_5035798596" description="Aquaporin" evidence="9">
    <location>
        <begin position="28"/>
        <end position="581"/>
    </location>
</feature>
<feature type="transmembrane region" description="Helical" evidence="8">
    <location>
        <begin position="132"/>
        <end position="152"/>
    </location>
</feature>
<evidence type="ECO:0000256" key="5">
    <source>
        <dbReference type="ARBA" id="ARBA00022692"/>
    </source>
</evidence>
<evidence type="ECO:0000313" key="10">
    <source>
        <dbReference type="EMBL" id="CAB3384157.1"/>
    </source>
</evidence>
<keyword evidence="6 8" id="KW-1133">Transmembrane helix</keyword>
<protein>
    <recommendedName>
        <fullName evidence="12">Aquaporin</fullName>
    </recommendedName>
</protein>
<evidence type="ECO:0000256" key="2">
    <source>
        <dbReference type="ARBA" id="ARBA00006175"/>
    </source>
</evidence>
<dbReference type="SUPFAM" id="SSF81338">
    <property type="entry name" value="Aquaporin-like"/>
    <property type="match status" value="2"/>
</dbReference>
<accession>A0A8S1DTK1</accession>